<sequence length="179" mass="20674">MYSVHRSSRRIGSVTKRKYLVSLDEVLLWSYRLCHKSQAEKDNSTSKKENVKKTFSKIQSNALPVFVVVLFSFVYRTVNLLSKVNILQKSLKCFQLYVKDYQSACNSGKKESIMTQESIIMVENFSSSYNKCNKSEIKSCKQTNTRVRQEFLKSCAIKSGLCENQKQQPLPTFILKKTL</sequence>
<reference evidence="3" key="1">
    <citation type="submission" date="2015-01" db="EMBL/GenBank/DDBJ databases">
        <authorList>
            <person name="Aksoy S."/>
            <person name="Warren W."/>
            <person name="Wilson R.K."/>
        </authorList>
    </citation>
    <scope>NUCLEOTIDE SEQUENCE [LARGE SCALE GENOMIC DNA]</scope>
    <source>
        <strain evidence="3">IAEA</strain>
    </source>
</reference>
<dbReference type="VEuPathDB" id="VectorBase:GPPI043421"/>
<dbReference type="EnsemblMetazoa" id="GPPI043421-RA">
    <property type="protein sequence ID" value="GPPI043421-PA"/>
    <property type="gene ID" value="GPPI043421"/>
</dbReference>
<dbReference type="AlphaFoldDB" id="A0A1B0BXE9"/>
<evidence type="ECO:0000313" key="2">
    <source>
        <dbReference type="EnsemblMetazoa" id="GPPI043421-PA"/>
    </source>
</evidence>
<keyword evidence="1" id="KW-1133">Transmembrane helix</keyword>
<protein>
    <submittedName>
        <fullName evidence="2">Uncharacterized protein</fullName>
    </submittedName>
</protein>
<keyword evidence="1" id="KW-0812">Transmembrane</keyword>
<dbReference type="Proteomes" id="UP000092460">
    <property type="component" value="Unassembled WGS sequence"/>
</dbReference>
<evidence type="ECO:0000256" key="1">
    <source>
        <dbReference type="SAM" id="Phobius"/>
    </source>
</evidence>
<accession>A0A1B0BXE9</accession>
<proteinExistence type="predicted"/>
<keyword evidence="3" id="KW-1185">Reference proteome</keyword>
<keyword evidence="1" id="KW-0472">Membrane</keyword>
<feature type="transmembrane region" description="Helical" evidence="1">
    <location>
        <begin position="62"/>
        <end position="82"/>
    </location>
</feature>
<organism evidence="2 3">
    <name type="scientific">Glossina palpalis gambiensis</name>
    <dbReference type="NCBI Taxonomy" id="67801"/>
    <lineage>
        <taxon>Eukaryota</taxon>
        <taxon>Metazoa</taxon>
        <taxon>Ecdysozoa</taxon>
        <taxon>Arthropoda</taxon>
        <taxon>Hexapoda</taxon>
        <taxon>Insecta</taxon>
        <taxon>Pterygota</taxon>
        <taxon>Neoptera</taxon>
        <taxon>Endopterygota</taxon>
        <taxon>Diptera</taxon>
        <taxon>Brachycera</taxon>
        <taxon>Muscomorpha</taxon>
        <taxon>Hippoboscoidea</taxon>
        <taxon>Glossinidae</taxon>
        <taxon>Glossina</taxon>
    </lineage>
</organism>
<reference evidence="2" key="2">
    <citation type="submission" date="2020-05" db="UniProtKB">
        <authorList>
            <consortium name="EnsemblMetazoa"/>
        </authorList>
    </citation>
    <scope>IDENTIFICATION</scope>
    <source>
        <strain evidence="2">IAEA</strain>
    </source>
</reference>
<dbReference type="EMBL" id="JXJN01022193">
    <property type="status" value="NOT_ANNOTATED_CDS"/>
    <property type="molecule type" value="Genomic_DNA"/>
</dbReference>
<evidence type="ECO:0000313" key="3">
    <source>
        <dbReference type="Proteomes" id="UP000092460"/>
    </source>
</evidence>
<name>A0A1B0BXE9_9MUSC</name>